<comment type="subunit">
    <text evidence="16">Heterodimer with either MAGOH or MAGOHB. Part of the mRNA splicing-dependent exon junction complex (EJC) complex; the core complex contains CASC3, EIF4A3, MAGOH or MAGOHB, and RBM8A. Component of the ALYREF/THOC4-EJC-RNA complex; in the complex interacts with EIF4A3 and MAGOH; these interactions are likely specific to RNA-bound EJC. Interacts with PYM1; the interaction is direct and dissociates the EJC from spliced mRNAs. Part of a complex that contains the EJC core components CASC3, EIF4A3, MAGOH and RBM8A plus proteins involved in nonsense-mediated mRNA decay, such as UPF1, UPF2, UPF3A and UPF3B. Found in a post-splicing complex with NXF1, MAGOH, UPF1, UPF2, UPF3A, UPF3B and RNPS1. Interacts with DDX39B, MAGOH, DPH1, UPF3B, RNPS1, SRRM1 and ALYREF/THOC4. Interacts with IPO13; the interaction mediates the nuclear import of the MAGOH-RBM8A heterodimer. Identified in the spliceosome C complex. Associates with polysomes.</text>
</comment>
<evidence type="ECO:0000256" key="13">
    <source>
        <dbReference type="ARBA" id="ARBA00023187"/>
    </source>
</evidence>
<evidence type="ECO:0000256" key="21">
    <source>
        <dbReference type="SAM" id="Phobius"/>
    </source>
</evidence>
<feature type="compositionally biased region" description="Basic residues" evidence="20">
    <location>
        <begin position="63"/>
        <end position="72"/>
    </location>
</feature>
<keyword evidence="4 19" id="KW-0963">Cytoplasm</keyword>
<keyword evidence="6 19" id="KW-0507">mRNA processing</keyword>
<keyword evidence="11" id="KW-0576">Peroxisome</keyword>
<feature type="compositionally biased region" description="Basic and acidic residues" evidence="20">
    <location>
        <begin position="78"/>
        <end position="88"/>
    </location>
</feature>
<dbReference type="PROSITE" id="PS50102">
    <property type="entry name" value="RRM"/>
    <property type="match status" value="1"/>
</dbReference>
<comment type="subunit">
    <text evidence="19">Heterodimer with MAGOH. Part of the mRNA splicing-dependent exon junction complex (EJC) complex; the core complex contains CASC3, EIF4A3, MAGOH and RBM8A.</text>
</comment>
<comment type="subcellular location">
    <subcellularLocation>
        <location evidence="1 19">Nucleus speckle</location>
    </subcellularLocation>
    <subcellularLocation>
        <location evidence="19">Nucleus</location>
    </subcellularLocation>
    <subcellularLocation>
        <location evidence="19">Cytoplasm</location>
    </subcellularLocation>
    <subcellularLocation>
        <location evidence="15">Peroxisome membrane</location>
    </subcellularLocation>
</comment>
<comment type="similarity">
    <text evidence="2 19">Belongs to the RBM8A family.</text>
</comment>
<dbReference type="GO" id="GO:0005681">
    <property type="term" value="C:spliceosomal complex"/>
    <property type="evidence" value="ECO:0007669"/>
    <property type="project" value="UniProtKB-KW"/>
</dbReference>
<dbReference type="GO" id="GO:0006397">
    <property type="term" value="P:mRNA processing"/>
    <property type="evidence" value="ECO:0007669"/>
    <property type="project" value="UniProtKB-KW"/>
</dbReference>
<dbReference type="GO" id="GO:0051028">
    <property type="term" value="P:mRNA transport"/>
    <property type="evidence" value="ECO:0007669"/>
    <property type="project" value="UniProtKB-KW"/>
</dbReference>
<dbReference type="InterPro" id="IPR012677">
    <property type="entry name" value="Nucleotide-bd_a/b_plait_sf"/>
</dbReference>
<evidence type="ECO:0000256" key="1">
    <source>
        <dbReference type="ARBA" id="ARBA00004324"/>
    </source>
</evidence>
<evidence type="ECO:0000256" key="4">
    <source>
        <dbReference type="ARBA" id="ARBA00022490"/>
    </source>
</evidence>
<evidence type="ECO:0000256" key="7">
    <source>
        <dbReference type="ARBA" id="ARBA00022728"/>
    </source>
</evidence>
<dbReference type="PRINTS" id="PR01738">
    <property type="entry name" value="RNABINDINGM8"/>
</dbReference>
<dbReference type="CDD" id="cd12324">
    <property type="entry name" value="RRM_RBM8"/>
    <property type="match status" value="1"/>
</dbReference>
<dbReference type="SUPFAM" id="SSF54928">
    <property type="entry name" value="RNA-binding domain, RBD"/>
    <property type="match status" value="1"/>
</dbReference>
<evidence type="ECO:0000313" key="24">
    <source>
        <dbReference type="Proteomes" id="UP000710432"/>
    </source>
</evidence>
<accession>A0A8J6L0F3</accession>
<feature type="region of interest" description="Disordered" evidence="20">
    <location>
        <begin position="63"/>
        <end position="102"/>
    </location>
</feature>
<dbReference type="InterPro" id="IPR035979">
    <property type="entry name" value="RBD_domain_sf"/>
</dbReference>
<evidence type="ECO:0000256" key="17">
    <source>
        <dbReference type="ARBA" id="ARBA00067926"/>
    </source>
</evidence>
<dbReference type="GO" id="GO:0008380">
    <property type="term" value="P:RNA splicing"/>
    <property type="evidence" value="ECO:0007669"/>
    <property type="project" value="UniProtKB-KW"/>
</dbReference>
<evidence type="ECO:0000256" key="20">
    <source>
        <dbReference type="SAM" id="MobiDB-lite"/>
    </source>
</evidence>
<evidence type="ECO:0000256" key="6">
    <source>
        <dbReference type="ARBA" id="ARBA00022664"/>
    </source>
</evidence>
<evidence type="ECO:0000256" key="19">
    <source>
        <dbReference type="RuleBase" id="RU361239"/>
    </source>
</evidence>
<gene>
    <name evidence="23" type="ORF">LTLLF_154910</name>
</gene>
<dbReference type="PANTHER" id="PTHR12652:SF7">
    <property type="entry name" value="PEROXISOMAL MEMBRANE PROTEIN 11B"/>
    <property type="match status" value="1"/>
</dbReference>
<organism evidence="23 24">
    <name type="scientific">Microtus ochrogaster</name>
    <name type="common">Prairie vole</name>
    <dbReference type="NCBI Taxonomy" id="79684"/>
    <lineage>
        <taxon>Eukaryota</taxon>
        <taxon>Metazoa</taxon>
        <taxon>Chordata</taxon>
        <taxon>Craniata</taxon>
        <taxon>Vertebrata</taxon>
        <taxon>Euteleostomi</taxon>
        <taxon>Mammalia</taxon>
        <taxon>Eutheria</taxon>
        <taxon>Euarchontoglires</taxon>
        <taxon>Glires</taxon>
        <taxon>Rodentia</taxon>
        <taxon>Myomorpha</taxon>
        <taxon>Muroidea</taxon>
        <taxon>Cricetidae</taxon>
        <taxon>Arvicolinae</taxon>
        <taxon>Microtus</taxon>
    </lineage>
</organism>
<dbReference type="GO" id="GO:0003729">
    <property type="term" value="F:mRNA binding"/>
    <property type="evidence" value="ECO:0007669"/>
    <property type="project" value="InterPro"/>
</dbReference>
<evidence type="ECO:0000256" key="16">
    <source>
        <dbReference type="ARBA" id="ARBA00063041"/>
    </source>
</evidence>
<dbReference type="InterPro" id="IPR000504">
    <property type="entry name" value="RRM_dom"/>
</dbReference>
<comment type="function">
    <text evidence="19">Core component of the splicing-dependent multiprotein exon junction complex (EJC) deposited at splice junctions on mRNAs.</text>
</comment>
<keyword evidence="9 18" id="KW-0694">RNA-binding</keyword>
<name>A0A8J6L0F3_MICOH</name>
<evidence type="ECO:0000259" key="22">
    <source>
        <dbReference type="PROSITE" id="PS50102"/>
    </source>
</evidence>
<dbReference type="InterPro" id="IPR033744">
    <property type="entry name" value="RRM_RBM8"/>
</dbReference>
<keyword evidence="8 19" id="KW-0509">mRNA transport</keyword>
<evidence type="ECO:0000256" key="3">
    <source>
        <dbReference type="ARBA" id="ARBA00022448"/>
    </source>
</evidence>
<keyword evidence="7" id="KW-0747">Spliceosome</keyword>
<keyword evidence="14 19" id="KW-0539">Nucleus</keyword>
<sequence length="432" mass="47963">MCSTLTHVCFLHTETGFPRCLAPSGTDESSERSKMADVLDLHEAGGEDFAMDEDGDESIHKLKEKAKKRKGRGFGSEEGSRARMREDYDSVEQDGDEPGPQRSVEGWILFVTGVHEEATEEDIHDKFAEYGEIKNIHLNLDRRTGYLKGYTLVEYETYKEAQAAMEGLNGQDLMGQPISVDWCFVRGPPKGKRRAAQYACSLLGHALQRHGASPVLQKQIRQLEGHLSLGRKLLRLGNSADALESAKRAVHLSDVVLRFCITVSHLNRALYFACDNVLWAGKSGLAPRVDQEKWAQRSFRYYLFSLIMNLSRDAYEIRLLMEQETSAYGRRMKVSGVPGGVETGGPGGSGTPGGCLPQLALKFRLRVLLLARVLRGHPPLLLDVLRNACDLFIPLDKLGLWRCGPGIVGLCGLISSILSILTLICPWLRLKP</sequence>
<comment type="caution">
    <text evidence="23">The sequence shown here is derived from an EMBL/GenBank/DDBJ whole genome shotgun (WGS) entry which is preliminary data.</text>
</comment>
<dbReference type="GO" id="GO:0016607">
    <property type="term" value="C:nuclear speck"/>
    <property type="evidence" value="ECO:0007669"/>
    <property type="project" value="UniProtKB-SubCell"/>
</dbReference>
<dbReference type="InterPro" id="IPR008111">
    <property type="entry name" value="RNA-bd_8"/>
</dbReference>
<dbReference type="PANTHER" id="PTHR12652">
    <property type="entry name" value="PEROXISOMAL BIOGENESIS FACTOR 11"/>
    <property type="match status" value="1"/>
</dbReference>
<evidence type="ECO:0000256" key="11">
    <source>
        <dbReference type="ARBA" id="ARBA00023140"/>
    </source>
</evidence>
<evidence type="ECO:0000313" key="23">
    <source>
        <dbReference type="EMBL" id="KAH0510412.1"/>
    </source>
</evidence>
<dbReference type="GO" id="GO:0016559">
    <property type="term" value="P:peroxisome fission"/>
    <property type="evidence" value="ECO:0007669"/>
    <property type="project" value="InterPro"/>
</dbReference>
<evidence type="ECO:0000256" key="9">
    <source>
        <dbReference type="ARBA" id="ARBA00022884"/>
    </source>
</evidence>
<keyword evidence="13 19" id="KW-0508">mRNA splicing</keyword>
<dbReference type="Pfam" id="PF05648">
    <property type="entry name" value="PEX11"/>
    <property type="match status" value="1"/>
</dbReference>
<evidence type="ECO:0000256" key="5">
    <source>
        <dbReference type="ARBA" id="ARBA00022593"/>
    </source>
</evidence>
<keyword evidence="3 19" id="KW-0813">Transport</keyword>
<dbReference type="FunFam" id="3.30.70.330:FF:000157">
    <property type="entry name" value="RNA-binding protein 8A"/>
    <property type="match status" value="1"/>
</dbReference>
<dbReference type="Gene3D" id="3.30.70.330">
    <property type="match status" value="1"/>
</dbReference>
<evidence type="ECO:0000256" key="15">
    <source>
        <dbReference type="ARBA" id="ARBA00046271"/>
    </source>
</evidence>
<dbReference type="GO" id="GO:0000184">
    <property type="term" value="P:nuclear-transcribed mRNA catabolic process, nonsense-mediated decay"/>
    <property type="evidence" value="ECO:0007669"/>
    <property type="project" value="UniProtKB-KW"/>
</dbReference>
<feature type="transmembrane region" description="Helical" evidence="21">
    <location>
        <begin position="407"/>
        <end position="428"/>
    </location>
</feature>
<dbReference type="AlphaFoldDB" id="A0A8J6L0F3"/>
<dbReference type="InterPro" id="IPR008733">
    <property type="entry name" value="PEX11"/>
</dbReference>
<evidence type="ECO:0000256" key="18">
    <source>
        <dbReference type="PROSITE-ProRule" id="PRU00176"/>
    </source>
</evidence>
<keyword evidence="21" id="KW-1133">Transmembrane helix</keyword>
<reference evidence="23" key="1">
    <citation type="submission" date="2020-03" db="EMBL/GenBank/DDBJ databases">
        <title>Studies in the Genomics of Life Span.</title>
        <authorList>
            <person name="Glass D."/>
        </authorList>
    </citation>
    <scope>NUCLEOTIDE SEQUENCE</scope>
    <source>
        <strain evidence="23">LTLLF</strain>
        <tissue evidence="23">Muscle</tissue>
    </source>
</reference>
<evidence type="ECO:0000256" key="2">
    <source>
        <dbReference type="ARBA" id="ARBA00007987"/>
    </source>
</evidence>
<dbReference type="Proteomes" id="UP000710432">
    <property type="component" value="Unassembled WGS sequence"/>
</dbReference>
<proteinExistence type="inferred from homology"/>
<dbReference type="Pfam" id="PF00076">
    <property type="entry name" value="RRM_1"/>
    <property type="match status" value="1"/>
</dbReference>
<keyword evidence="12" id="KW-0866">Nonsense-mediated mRNA decay</keyword>
<feature type="domain" description="RRM" evidence="22">
    <location>
        <begin position="107"/>
        <end position="185"/>
    </location>
</feature>
<keyword evidence="21" id="KW-0812">Transmembrane</keyword>
<keyword evidence="5" id="KW-0962">Peroxisome biogenesis</keyword>
<dbReference type="EMBL" id="JAATJU010022515">
    <property type="protein sequence ID" value="KAH0510412.1"/>
    <property type="molecule type" value="Genomic_DNA"/>
</dbReference>
<dbReference type="SMART" id="SM00360">
    <property type="entry name" value="RRM"/>
    <property type="match status" value="1"/>
</dbReference>
<dbReference type="GO" id="GO:0005778">
    <property type="term" value="C:peroxisomal membrane"/>
    <property type="evidence" value="ECO:0007669"/>
    <property type="project" value="UniProtKB-SubCell"/>
</dbReference>
<keyword evidence="10 21" id="KW-0472">Membrane</keyword>
<evidence type="ECO:0000256" key="12">
    <source>
        <dbReference type="ARBA" id="ARBA00023161"/>
    </source>
</evidence>
<evidence type="ECO:0000256" key="8">
    <source>
        <dbReference type="ARBA" id="ARBA00022816"/>
    </source>
</evidence>
<evidence type="ECO:0000256" key="10">
    <source>
        <dbReference type="ARBA" id="ARBA00023136"/>
    </source>
</evidence>
<protein>
    <recommendedName>
        <fullName evidence="17 19">RNA-binding protein 8A</fullName>
    </recommendedName>
</protein>
<evidence type="ECO:0000256" key="14">
    <source>
        <dbReference type="ARBA" id="ARBA00023242"/>
    </source>
</evidence>